<dbReference type="AlphaFoldDB" id="A0AAV5WGR1"/>
<name>A0AAV5WGR1_9BILA</name>
<gene>
    <name evidence="1" type="ORF">PFISCL1PPCAC_22738</name>
</gene>
<comment type="caution">
    <text evidence="1">The sequence shown here is derived from an EMBL/GenBank/DDBJ whole genome shotgun (WGS) entry which is preliminary data.</text>
</comment>
<evidence type="ECO:0008006" key="3">
    <source>
        <dbReference type="Google" id="ProtNLM"/>
    </source>
</evidence>
<accession>A0AAV5WGR1</accession>
<evidence type="ECO:0000313" key="1">
    <source>
        <dbReference type="EMBL" id="GMT31441.1"/>
    </source>
</evidence>
<keyword evidence="2" id="KW-1185">Reference proteome</keyword>
<feature type="non-terminal residue" evidence="1">
    <location>
        <position position="123"/>
    </location>
</feature>
<protein>
    <recommendedName>
        <fullName evidence="3">Cytochrome P450</fullName>
    </recommendedName>
</protein>
<feature type="non-terminal residue" evidence="1">
    <location>
        <position position="1"/>
    </location>
</feature>
<sequence length="123" mass="13719">SRAQFRSAEWKGATSTPVPDYPPLISLSPPLFGSFDLSFLFGHNLAARLTNLLFRIICSLTPLGNKTKREARIRIKKQIDAILEMVSPLLQPVNIASPIRFSLSPPDFVIECGRVHTFVAEKK</sequence>
<reference evidence="1" key="1">
    <citation type="submission" date="2023-10" db="EMBL/GenBank/DDBJ databases">
        <title>Genome assembly of Pristionchus species.</title>
        <authorList>
            <person name="Yoshida K."/>
            <person name="Sommer R.J."/>
        </authorList>
    </citation>
    <scope>NUCLEOTIDE SEQUENCE</scope>
    <source>
        <strain evidence="1">RS5133</strain>
    </source>
</reference>
<evidence type="ECO:0000313" key="2">
    <source>
        <dbReference type="Proteomes" id="UP001432322"/>
    </source>
</evidence>
<dbReference type="Proteomes" id="UP001432322">
    <property type="component" value="Unassembled WGS sequence"/>
</dbReference>
<proteinExistence type="predicted"/>
<dbReference type="EMBL" id="BTSY01000006">
    <property type="protein sequence ID" value="GMT31441.1"/>
    <property type="molecule type" value="Genomic_DNA"/>
</dbReference>
<organism evidence="1 2">
    <name type="scientific">Pristionchus fissidentatus</name>
    <dbReference type="NCBI Taxonomy" id="1538716"/>
    <lineage>
        <taxon>Eukaryota</taxon>
        <taxon>Metazoa</taxon>
        <taxon>Ecdysozoa</taxon>
        <taxon>Nematoda</taxon>
        <taxon>Chromadorea</taxon>
        <taxon>Rhabditida</taxon>
        <taxon>Rhabditina</taxon>
        <taxon>Diplogasteromorpha</taxon>
        <taxon>Diplogasteroidea</taxon>
        <taxon>Neodiplogasteridae</taxon>
        <taxon>Pristionchus</taxon>
    </lineage>
</organism>